<keyword evidence="1" id="KW-0456">Lyase</keyword>
<organism evidence="1 2">
    <name type="scientific">Nocardioides simplex</name>
    <name type="common">Arthrobacter simplex</name>
    <dbReference type="NCBI Taxonomy" id="2045"/>
    <lineage>
        <taxon>Bacteria</taxon>
        <taxon>Bacillati</taxon>
        <taxon>Actinomycetota</taxon>
        <taxon>Actinomycetes</taxon>
        <taxon>Propionibacteriales</taxon>
        <taxon>Nocardioidaceae</taxon>
        <taxon>Pimelobacter</taxon>
    </lineage>
</organism>
<proteinExistence type="predicted"/>
<protein>
    <submittedName>
        <fullName evidence="1">3-hydroxybutyryl-CoA dehydratase</fullName>
        <ecNumber evidence="1">4.2.1.55</ecNumber>
    </submittedName>
</protein>
<dbReference type="GeneID" id="96611915"/>
<dbReference type="HOGENOM" id="CLU_101141_6_0_11"/>
<dbReference type="KEGG" id="psim:KR76_24470"/>
<dbReference type="AlphaFoldDB" id="A0A0A1DP71"/>
<evidence type="ECO:0000313" key="2">
    <source>
        <dbReference type="Proteomes" id="UP000030300"/>
    </source>
</evidence>
<dbReference type="SUPFAM" id="SSF54637">
    <property type="entry name" value="Thioesterase/thiol ester dehydrase-isomerase"/>
    <property type="match status" value="1"/>
</dbReference>
<dbReference type="RefSeq" id="WP_038682089.1">
    <property type="nucleotide sequence ID" value="NZ_BJMC01000015.1"/>
</dbReference>
<keyword evidence="2" id="KW-1185">Reference proteome</keyword>
<dbReference type="Proteomes" id="UP000030300">
    <property type="component" value="Chromosome"/>
</dbReference>
<dbReference type="OrthoDB" id="9803287at2"/>
<dbReference type="Pfam" id="PF13279">
    <property type="entry name" value="4HBT_2"/>
    <property type="match status" value="1"/>
</dbReference>
<dbReference type="GO" id="GO:0016829">
    <property type="term" value="F:lyase activity"/>
    <property type="evidence" value="ECO:0007669"/>
    <property type="project" value="UniProtKB-KW"/>
</dbReference>
<dbReference type="InterPro" id="IPR029069">
    <property type="entry name" value="HotDog_dom_sf"/>
</dbReference>
<reference evidence="1 2" key="1">
    <citation type="journal article" date="2015" name="Genome Announc.">
        <title>Complete Genome Sequence of Steroid-Transforming Nocardioides simplex VKM Ac-2033D.</title>
        <authorList>
            <person name="Shtratnikova V.Y."/>
            <person name="Schelkunov M.I."/>
            <person name="Pekov Y.A."/>
            <person name="Fokina V.V."/>
            <person name="Logacheva M.D."/>
            <person name="Sokolov S.L."/>
            <person name="Bragin E.Y."/>
            <person name="Ashapkin V.V."/>
            <person name="Donova M.V."/>
        </authorList>
    </citation>
    <scope>NUCLEOTIDE SEQUENCE [LARGE SCALE GENOMIC DNA]</scope>
    <source>
        <strain evidence="1 2">VKM Ac-2033D</strain>
    </source>
</reference>
<sequence length="165" mass="18351">MSTQPTYDQLASLPAFAVQPVPSAFEDSNGFLNVRHYLGIGSEGLDESLYDLGIPFNWPVLTGFACLSAEHHLTYLHELRTGDQMSVRVRLLGRAERAAHAQVYVLDDTNQRVACVFEEIFLCVRLDDRKTAPWPDDIAKGLDQRVADHAALPWEPVTSGSLALR</sequence>
<gene>
    <name evidence="1" type="ORF">KR76_24470</name>
</gene>
<name>A0A0A1DP71_NOCSI</name>
<accession>A0A0A1DP71</accession>
<dbReference type="EMBL" id="CP009896">
    <property type="protein sequence ID" value="AIY19144.1"/>
    <property type="molecule type" value="Genomic_DNA"/>
</dbReference>
<dbReference type="STRING" id="2045.KR76_24470"/>
<dbReference type="eggNOG" id="COG0824">
    <property type="taxonomic scope" value="Bacteria"/>
</dbReference>
<evidence type="ECO:0000313" key="1">
    <source>
        <dbReference type="EMBL" id="AIY19144.1"/>
    </source>
</evidence>
<dbReference type="EC" id="4.2.1.55" evidence="1"/>
<dbReference type="Gene3D" id="3.10.129.10">
    <property type="entry name" value="Hotdog Thioesterase"/>
    <property type="match status" value="1"/>
</dbReference>